<sequence length="350" mass="39231">MALSTEIFEVSSDSRQDLVRWLTPYMPTCIALCRRIQFGHFTPGSRLLSSVNFADPAHEGHANEPWIVAFIDRTCRPETEVWIAASWEHDRPADDSWLPQAESLVKPIIERIGKIKTSPQDAGVVVNSGRSTELPSTFNGSASVDRDHYLQHLQNEQIALFGSIHSSTCTILNRLGLVDPKSAAVSNLPYRKYMFDLRNVTPRSLPPGFRYGKVDPKDYPLVMSRTQIPRQDRTLIKLPSVAVYPTDTSSTTPQPIAWGFLGLDASLTTLHVEPAYRGLGLAKSLSLKLFSEDMNMYWQHNPITGQGDGHDEERYGHADVATDNMASQRVCESLGGNWDFEVFWMRVVLA</sequence>
<dbReference type="SUPFAM" id="SSF55729">
    <property type="entry name" value="Acyl-CoA N-acyltransferases (Nat)"/>
    <property type="match status" value="1"/>
</dbReference>
<organism evidence="1 2">
    <name type="scientific">Aureobasidium pullulans</name>
    <name type="common">Black yeast</name>
    <name type="synonym">Pullularia pullulans</name>
    <dbReference type="NCBI Taxonomy" id="5580"/>
    <lineage>
        <taxon>Eukaryota</taxon>
        <taxon>Fungi</taxon>
        <taxon>Dikarya</taxon>
        <taxon>Ascomycota</taxon>
        <taxon>Pezizomycotina</taxon>
        <taxon>Dothideomycetes</taxon>
        <taxon>Dothideomycetidae</taxon>
        <taxon>Dothideales</taxon>
        <taxon>Saccotheciaceae</taxon>
        <taxon>Aureobasidium</taxon>
    </lineage>
</organism>
<evidence type="ECO:0000313" key="1">
    <source>
        <dbReference type="EMBL" id="KAK6004093.1"/>
    </source>
</evidence>
<dbReference type="InterPro" id="IPR053225">
    <property type="entry name" value="Acyl-CoA_N-acyltransferase"/>
</dbReference>
<dbReference type="InterPro" id="IPR016181">
    <property type="entry name" value="Acyl_CoA_acyltransferase"/>
</dbReference>
<proteinExistence type="predicted"/>
<dbReference type="EMBL" id="JASGXD010000008">
    <property type="protein sequence ID" value="KAK6004093.1"/>
    <property type="molecule type" value="Genomic_DNA"/>
</dbReference>
<name>A0ABR0TI21_AURPU</name>
<evidence type="ECO:0008006" key="3">
    <source>
        <dbReference type="Google" id="ProtNLM"/>
    </source>
</evidence>
<dbReference type="Proteomes" id="UP001341245">
    <property type="component" value="Unassembled WGS sequence"/>
</dbReference>
<dbReference type="PANTHER" id="PTHR20958">
    <property type="entry name" value="GLYCINE N-ACYLTRANSFERASE-LIKE PROTEIN"/>
    <property type="match status" value="1"/>
</dbReference>
<evidence type="ECO:0000313" key="2">
    <source>
        <dbReference type="Proteomes" id="UP001341245"/>
    </source>
</evidence>
<accession>A0ABR0TI21</accession>
<gene>
    <name evidence="1" type="ORF">QM012_008943</name>
</gene>
<reference evidence="1 2" key="1">
    <citation type="submission" date="2023-11" db="EMBL/GenBank/DDBJ databases">
        <title>Draft genome sequence and annotation of the polyextremotolerant black yeast-like fungus Aureobasidium pullulans NRRL 62042.</title>
        <authorList>
            <person name="Dielentheis-Frenken M.R.E."/>
            <person name="Wibberg D."/>
            <person name="Blank L.M."/>
            <person name="Tiso T."/>
        </authorList>
    </citation>
    <scope>NUCLEOTIDE SEQUENCE [LARGE SCALE GENOMIC DNA]</scope>
    <source>
        <strain evidence="1 2">NRRL 62042</strain>
    </source>
</reference>
<dbReference type="Gene3D" id="3.40.630.30">
    <property type="match status" value="1"/>
</dbReference>
<dbReference type="PANTHER" id="PTHR20958:SF6">
    <property type="entry name" value="GLYCINE N-ACYLTRANSFERASE-LIKE PROTEIN"/>
    <property type="match status" value="1"/>
</dbReference>
<keyword evidence="2" id="KW-1185">Reference proteome</keyword>
<protein>
    <recommendedName>
        <fullName evidence="3">FR47-like domain-containing protein</fullName>
    </recommendedName>
</protein>
<comment type="caution">
    <text evidence="1">The sequence shown here is derived from an EMBL/GenBank/DDBJ whole genome shotgun (WGS) entry which is preliminary data.</text>
</comment>